<dbReference type="Proteomes" id="UP000585474">
    <property type="component" value="Unassembled WGS sequence"/>
</dbReference>
<comment type="caution">
    <text evidence="1">The sequence shown here is derived from an EMBL/GenBank/DDBJ whole genome shotgun (WGS) entry which is preliminary data.</text>
</comment>
<name>A0A7J0HFW3_9ERIC</name>
<gene>
    <name evidence="1" type="ORF">Acr_29g0011920</name>
</gene>
<accession>A0A7J0HFW3</accession>
<evidence type="ECO:0000313" key="2">
    <source>
        <dbReference type="Proteomes" id="UP000585474"/>
    </source>
</evidence>
<protein>
    <submittedName>
        <fullName evidence="1">Uncharacterized protein</fullName>
    </submittedName>
</protein>
<reference evidence="1 2" key="1">
    <citation type="submission" date="2019-07" db="EMBL/GenBank/DDBJ databases">
        <title>De Novo Assembly of kiwifruit Actinidia rufa.</title>
        <authorList>
            <person name="Sugita-Konishi S."/>
            <person name="Sato K."/>
            <person name="Mori E."/>
            <person name="Abe Y."/>
            <person name="Kisaki G."/>
            <person name="Hamano K."/>
            <person name="Suezawa K."/>
            <person name="Otani M."/>
            <person name="Fukuda T."/>
            <person name="Manabe T."/>
            <person name="Gomi K."/>
            <person name="Tabuchi M."/>
            <person name="Akimitsu K."/>
            <person name="Kataoka I."/>
        </authorList>
    </citation>
    <scope>NUCLEOTIDE SEQUENCE [LARGE SCALE GENOMIC DNA]</scope>
    <source>
        <strain evidence="2">cv. Fuchu</strain>
    </source>
</reference>
<proteinExistence type="predicted"/>
<dbReference type="AlphaFoldDB" id="A0A7J0HFW3"/>
<organism evidence="1 2">
    <name type="scientific">Actinidia rufa</name>
    <dbReference type="NCBI Taxonomy" id="165716"/>
    <lineage>
        <taxon>Eukaryota</taxon>
        <taxon>Viridiplantae</taxon>
        <taxon>Streptophyta</taxon>
        <taxon>Embryophyta</taxon>
        <taxon>Tracheophyta</taxon>
        <taxon>Spermatophyta</taxon>
        <taxon>Magnoliopsida</taxon>
        <taxon>eudicotyledons</taxon>
        <taxon>Gunneridae</taxon>
        <taxon>Pentapetalae</taxon>
        <taxon>asterids</taxon>
        <taxon>Ericales</taxon>
        <taxon>Actinidiaceae</taxon>
        <taxon>Actinidia</taxon>
    </lineage>
</organism>
<sequence>MPFNSPGLTMSRRLASANVVVVVEAMPIPLLTFLHGLVGGELLEVVLGGQDKGGGEGYVTEGVRNIRR</sequence>
<keyword evidence="2" id="KW-1185">Reference proteome</keyword>
<evidence type="ECO:0000313" key="1">
    <source>
        <dbReference type="EMBL" id="GFZ22030.1"/>
    </source>
</evidence>
<dbReference type="EMBL" id="BJWL01000029">
    <property type="protein sequence ID" value="GFZ22030.1"/>
    <property type="molecule type" value="Genomic_DNA"/>
</dbReference>